<evidence type="ECO:0000313" key="4">
    <source>
        <dbReference type="Proteomes" id="UP000245699"/>
    </source>
</evidence>
<feature type="transmembrane region" description="Helical" evidence="2">
    <location>
        <begin position="234"/>
        <end position="254"/>
    </location>
</feature>
<dbReference type="Proteomes" id="UP000245699">
    <property type="component" value="Unassembled WGS sequence"/>
</dbReference>
<feature type="transmembrane region" description="Helical" evidence="2">
    <location>
        <begin position="57"/>
        <end position="77"/>
    </location>
</feature>
<feature type="compositionally biased region" description="Low complexity" evidence="1">
    <location>
        <begin position="351"/>
        <end position="360"/>
    </location>
</feature>
<keyword evidence="2" id="KW-0812">Transmembrane</keyword>
<accession>A0A2T9XZ09</accession>
<reference evidence="3 4" key="1">
    <citation type="journal article" date="2018" name="MBio">
        <title>Comparative Genomics Reveals the Core Gene Toolbox for the Fungus-Insect Symbiosis.</title>
        <authorList>
            <person name="Wang Y."/>
            <person name="Stata M."/>
            <person name="Wang W."/>
            <person name="Stajich J.E."/>
            <person name="White M.M."/>
            <person name="Moncalvo J.M."/>
        </authorList>
    </citation>
    <scope>NUCLEOTIDE SEQUENCE [LARGE SCALE GENOMIC DNA]</scope>
    <source>
        <strain evidence="3 4">AUS-77-4</strain>
    </source>
</reference>
<feature type="region of interest" description="Disordered" evidence="1">
    <location>
        <begin position="351"/>
        <end position="370"/>
    </location>
</feature>
<comment type="caution">
    <text evidence="3">The sequence shown here is derived from an EMBL/GenBank/DDBJ whole genome shotgun (WGS) entry which is preliminary data.</text>
</comment>
<proteinExistence type="predicted"/>
<feature type="transmembrane region" description="Helical" evidence="2">
    <location>
        <begin position="162"/>
        <end position="186"/>
    </location>
</feature>
<keyword evidence="4" id="KW-1185">Reference proteome</keyword>
<keyword evidence="2" id="KW-1133">Transmembrane helix</keyword>
<evidence type="ECO:0000256" key="1">
    <source>
        <dbReference type="SAM" id="MobiDB-lite"/>
    </source>
</evidence>
<dbReference type="AlphaFoldDB" id="A0A2T9XZ09"/>
<feature type="compositionally biased region" description="Low complexity" evidence="1">
    <location>
        <begin position="383"/>
        <end position="406"/>
    </location>
</feature>
<feature type="compositionally biased region" description="Polar residues" evidence="1">
    <location>
        <begin position="361"/>
        <end position="370"/>
    </location>
</feature>
<dbReference type="EMBL" id="MBFT01001096">
    <property type="protein sequence ID" value="PVU85346.1"/>
    <property type="molecule type" value="Genomic_DNA"/>
</dbReference>
<dbReference type="OrthoDB" id="5598642at2759"/>
<organism evidence="3 4">
    <name type="scientific">Furculomyces boomerangus</name>
    <dbReference type="NCBI Taxonomy" id="61424"/>
    <lineage>
        <taxon>Eukaryota</taxon>
        <taxon>Fungi</taxon>
        <taxon>Fungi incertae sedis</taxon>
        <taxon>Zoopagomycota</taxon>
        <taxon>Kickxellomycotina</taxon>
        <taxon>Harpellomycetes</taxon>
        <taxon>Harpellales</taxon>
        <taxon>Harpellaceae</taxon>
        <taxon>Furculomyces</taxon>
    </lineage>
</organism>
<sequence>MDPSLGAPPENVGMITYDMPFIQYWPNPSTAYGVGSGFVLLVVLVTSSIIVSKNINFFPTAISCFASFVSLVLRGTMVTSGEKSISMYQVSMILDSLASHIIFYQLYTLFSTWIIKVCRVEKGSVWVHYTGIFIMISCTLMVSIGISIIFDSSAIVRGAGYSLIVSSLSINFMGCMFPGVYIYYLIRNDSSGENIDKKYISAILVPCMLLFIWASFKIVFWARLKNSIFNNSELTFYCTGPMLIGLIILMWLVVNVPKIFMFRNKAKKNDSIKYETRSVYSYNSATDSIENISRKIRIGGNGNRPDSTQQEIKMVGVQQDLHSNQIKFPNRLHSKNKHDVTRYPPSFTQTIASTSSQTTSGKTLDNNSTAQNFNVMKVENRESSNTIKISNSSKSNSKNESNPNINMKPINNSKSNGLGLRKMVDSAKGFGTDFTIGKNTKTNGNYRWSNSLLQKKEKGQAVISKLLNKGT</sequence>
<name>A0A2T9XZ09_9FUNG</name>
<keyword evidence="2" id="KW-0472">Membrane</keyword>
<protein>
    <submittedName>
        <fullName evidence="3">Uncharacterized protein</fullName>
    </submittedName>
</protein>
<feature type="region of interest" description="Disordered" evidence="1">
    <location>
        <begin position="380"/>
        <end position="419"/>
    </location>
</feature>
<feature type="transmembrane region" description="Helical" evidence="2">
    <location>
        <begin position="97"/>
        <end position="115"/>
    </location>
</feature>
<feature type="transmembrane region" description="Helical" evidence="2">
    <location>
        <begin position="127"/>
        <end position="150"/>
    </location>
</feature>
<gene>
    <name evidence="3" type="ORF">BB559_007084</name>
</gene>
<feature type="transmembrane region" description="Helical" evidence="2">
    <location>
        <begin position="29"/>
        <end position="50"/>
    </location>
</feature>
<evidence type="ECO:0000256" key="2">
    <source>
        <dbReference type="SAM" id="Phobius"/>
    </source>
</evidence>
<feature type="transmembrane region" description="Helical" evidence="2">
    <location>
        <begin position="198"/>
        <end position="222"/>
    </location>
</feature>
<evidence type="ECO:0000313" key="3">
    <source>
        <dbReference type="EMBL" id="PVU85346.1"/>
    </source>
</evidence>